<keyword evidence="2" id="KW-1185">Reference proteome</keyword>
<sequence length="62" mass="7429">MRTEENIRVNLPQIWKRIVVINQKNQIPELKIARFTFETLYRDFTEVVDDRCCIERAVIGCC</sequence>
<comment type="caution">
    <text evidence="1">The sequence shown here is derived from an EMBL/GenBank/DDBJ whole genome shotgun (WGS) entry which is preliminary data.</text>
</comment>
<evidence type="ECO:0000313" key="2">
    <source>
        <dbReference type="Proteomes" id="UP001431783"/>
    </source>
</evidence>
<evidence type="ECO:0000313" key="1">
    <source>
        <dbReference type="EMBL" id="KAK9890750.1"/>
    </source>
</evidence>
<dbReference type="Proteomes" id="UP001431783">
    <property type="component" value="Unassembled WGS sequence"/>
</dbReference>
<dbReference type="AlphaFoldDB" id="A0AAW1VEW5"/>
<accession>A0AAW1VEW5</accession>
<organism evidence="1 2">
    <name type="scientific">Henosepilachna vigintioctopunctata</name>
    <dbReference type="NCBI Taxonomy" id="420089"/>
    <lineage>
        <taxon>Eukaryota</taxon>
        <taxon>Metazoa</taxon>
        <taxon>Ecdysozoa</taxon>
        <taxon>Arthropoda</taxon>
        <taxon>Hexapoda</taxon>
        <taxon>Insecta</taxon>
        <taxon>Pterygota</taxon>
        <taxon>Neoptera</taxon>
        <taxon>Endopterygota</taxon>
        <taxon>Coleoptera</taxon>
        <taxon>Polyphaga</taxon>
        <taxon>Cucujiformia</taxon>
        <taxon>Coccinelloidea</taxon>
        <taxon>Coccinellidae</taxon>
        <taxon>Epilachninae</taxon>
        <taxon>Epilachnini</taxon>
        <taxon>Henosepilachna</taxon>
    </lineage>
</organism>
<gene>
    <name evidence="1" type="ORF">WA026_012098</name>
</gene>
<dbReference type="EMBL" id="JARQZJ010000126">
    <property type="protein sequence ID" value="KAK9890750.1"/>
    <property type="molecule type" value="Genomic_DNA"/>
</dbReference>
<name>A0AAW1VEW5_9CUCU</name>
<proteinExistence type="predicted"/>
<reference evidence="1 2" key="1">
    <citation type="submission" date="2023-03" db="EMBL/GenBank/DDBJ databases">
        <title>Genome insight into feeding habits of ladybird beetles.</title>
        <authorList>
            <person name="Li H.-S."/>
            <person name="Huang Y.-H."/>
            <person name="Pang H."/>
        </authorList>
    </citation>
    <scope>NUCLEOTIDE SEQUENCE [LARGE SCALE GENOMIC DNA]</scope>
    <source>
        <strain evidence="1">SYSU_2023b</strain>
        <tissue evidence="1">Whole body</tissue>
    </source>
</reference>
<protein>
    <submittedName>
        <fullName evidence="1">Uncharacterized protein</fullName>
    </submittedName>
</protein>